<dbReference type="SUPFAM" id="SSF53448">
    <property type="entry name" value="Nucleotide-diphospho-sugar transferases"/>
    <property type="match status" value="1"/>
</dbReference>
<dbReference type="Proteomes" id="UP000076925">
    <property type="component" value="Unassembled WGS sequence"/>
</dbReference>
<protein>
    <submittedName>
        <fullName evidence="1">Sugar transferase</fullName>
    </submittedName>
</protein>
<dbReference type="GO" id="GO:0016740">
    <property type="term" value="F:transferase activity"/>
    <property type="evidence" value="ECO:0007669"/>
    <property type="project" value="UniProtKB-KW"/>
</dbReference>
<dbReference type="RefSeq" id="WP_017748511.1">
    <property type="nucleotide sequence ID" value="NZ_KQ976354.1"/>
</dbReference>
<sequence>MTTYTNQKLKLPLSLNEVELPKDLPPIVLLTFTRPDLLEQVLSALAKQTLKPKKILAFIDGARNEKDKKLIKKSINLLQGFSNTIPVDIISRSHNLGCDVNAVTALTQVFNHFSAAIYLEDDVVPNPYFYDRMCRLLVAYRDFPQVFSVTAYANFPQGLNQVIQEDFMVSQRVFALGLGTWADRWHDLNLAKYKQGYNPFGNYYKIPATIQTKYTIVNQFFLENNHKKDWVITLTLACLYKKYVHITPMVSFVHNIGCGHPEAKTYNKGGEPHWINLHSDRTANLNKLPPSLKVVDKLADSLEGVALAKHLQKCYGIWLSPSATWYLIRKYPGWQSKIAFLRLFFARIMKYLRYLRATKKA</sequence>
<dbReference type="Gene3D" id="3.90.550.10">
    <property type="entry name" value="Spore Coat Polysaccharide Biosynthesis Protein SpsA, Chain A"/>
    <property type="match status" value="1"/>
</dbReference>
<evidence type="ECO:0000313" key="2">
    <source>
        <dbReference type="Proteomes" id="UP000076925"/>
    </source>
</evidence>
<dbReference type="EMBL" id="ANNX02000047">
    <property type="protein sequence ID" value="KYC36353.1"/>
    <property type="molecule type" value="Genomic_DNA"/>
</dbReference>
<comment type="caution">
    <text evidence="1">The sequence shown here is derived from an EMBL/GenBank/DDBJ whole genome shotgun (WGS) entry which is preliminary data.</text>
</comment>
<organism evidence="1 2">
    <name type="scientific">Scytonema hofmannii PCC 7110</name>
    <dbReference type="NCBI Taxonomy" id="128403"/>
    <lineage>
        <taxon>Bacteria</taxon>
        <taxon>Bacillati</taxon>
        <taxon>Cyanobacteriota</taxon>
        <taxon>Cyanophyceae</taxon>
        <taxon>Nostocales</taxon>
        <taxon>Scytonemataceae</taxon>
        <taxon>Scytonema</taxon>
    </lineage>
</organism>
<keyword evidence="1" id="KW-0808">Transferase</keyword>
<proteinExistence type="predicted"/>
<keyword evidence="2" id="KW-1185">Reference proteome</keyword>
<dbReference type="STRING" id="128403.WA1_42315"/>
<name>A0A139WVC4_9CYAN</name>
<dbReference type="InterPro" id="IPR029044">
    <property type="entry name" value="Nucleotide-diphossugar_trans"/>
</dbReference>
<dbReference type="AlphaFoldDB" id="A0A139WVC4"/>
<dbReference type="OrthoDB" id="5180856at2"/>
<accession>A0A139WVC4</accession>
<reference evidence="1 2" key="1">
    <citation type="journal article" date="2013" name="Genome Biol. Evol.">
        <title>Genomes of Stigonematalean cyanobacteria (subsection V) and the evolution of oxygenic photosynthesis from prokaryotes to plastids.</title>
        <authorList>
            <person name="Dagan T."/>
            <person name="Roettger M."/>
            <person name="Stucken K."/>
            <person name="Landan G."/>
            <person name="Koch R."/>
            <person name="Major P."/>
            <person name="Gould S.B."/>
            <person name="Goremykin V.V."/>
            <person name="Rippka R."/>
            <person name="Tandeau de Marsac N."/>
            <person name="Gugger M."/>
            <person name="Lockhart P.J."/>
            <person name="Allen J.F."/>
            <person name="Brune I."/>
            <person name="Maus I."/>
            <person name="Puhler A."/>
            <person name="Martin W.F."/>
        </authorList>
    </citation>
    <scope>NUCLEOTIDE SEQUENCE [LARGE SCALE GENOMIC DNA]</scope>
    <source>
        <strain evidence="1 2">PCC 7110</strain>
    </source>
</reference>
<gene>
    <name evidence="1" type="ORF">WA1_42315</name>
</gene>
<evidence type="ECO:0000313" key="1">
    <source>
        <dbReference type="EMBL" id="KYC36353.1"/>
    </source>
</evidence>